<dbReference type="Proteomes" id="UP001302676">
    <property type="component" value="Unassembled WGS sequence"/>
</dbReference>
<sequence length="294" mass="32001">MSPLPITIRNVQPTNTDINAITAIYNHAVLTSTATYELDPISPATMRARIAAVTQAGYPFIVAVAVAEADAEAVPDRDTDMETDPDPDPDPVTDQPDLTKPNPNPLPAQKNTSEQTSEIILGYASASPFRARPGYRFTAEHSIYVTPEHHARGRGIGRALMGVLLERCERLGVRQVLGVVGDGGIHHGGYHQGQDQGQQQKQQQQKQQEQGQVGKVYHQDGDSEERDEKETVEREANGSIIFHEKMGFRRVALLEGTGFKFGRWLDTVLMQRAVGGGVQGGPDLGSVVGQRMGD</sequence>
<dbReference type="CDD" id="cd04301">
    <property type="entry name" value="NAT_SF"/>
    <property type="match status" value="1"/>
</dbReference>
<evidence type="ECO:0000259" key="2">
    <source>
        <dbReference type="PROSITE" id="PS51186"/>
    </source>
</evidence>
<comment type="caution">
    <text evidence="3">The sequence shown here is derived from an EMBL/GenBank/DDBJ whole genome shotgun (WGS) entry which is preliminary data.</text>
</comment>
<dbReference type="PROSITE" id="PS51186">
    <property type="entry name" value="GNAT"/>
    <property type="match status" value="1"/>
</dbReference>
<dbReference type="Pfam" id="PF00583">
    <property type="entry name" value="Acetyltransf_1"/>
    <property type="match status" value="1"/>
</dbReference>
<feature type="domain" description="N-acetyltransferase" evidence="2">
    <location>
        <begin position="61"/>
        <end position="275"/>
    </location>
</feature>
<gene>
    <name evidence="3" type="ORF">C8A04DRAFT_25738</name>
</gene>
<feature type="compositionally biased region" description="Basic and acidic residues" evidence="1">
    <location>
        <begin position="217"/>
        <end position="236"/>
    </location>
</feature>
<dbReference type="PANTHER" id="PTHR43072">
    <property type="entry name" value="N-ACETYLTRANSFERASE"/>
    <property type="match status" value="1"/>
</dbReference>
<feature type="compositionally biased region" description="Low complexity" evidence="1">
    <location>
        <begin position="192"/>
        <end position="215"/>
    </location>
</feature>
<feature type="compositionally biased region" description="Acidic residues" evidence="1">
    <location>
        <begin position="81"/>
        <end position="91"/>
    </location>
</feature>
<reference evidence="3" key="2">
    <citation type="submission" date="2023-05" db="EMBL/GenBank/DDBJ databases">
        <authorList>
            <consortium name="Lawrence Berkeley National Laboratory"/>
            <person name="Steindorff A."/>
            <person name="Hensen N."/>
            <person name="Bonometti L."/>
            <person name="Westerberg I."/>
            <person name="Brannstrom I.O."/>
            <person name="Guillou S."/>
            <person name="Cros-Aarteil S."/>
            <person name="Calhoun S."/>
            <person name="Haridas S."/>
            <person name="Kuo A."/>
            <person name="Mondo S."/>
            <person name="Pangilinan J."/>
            <person name="Riley R."/>
            <person name="Labutti K."/>
            <person name="Andreopoulos B."/>
            <person name="Lipzen A."/>
            <person name="Chen C."/>
            <person name="Yanf M."/>
            <person name="Daum C."/>
            <person name="Ng V."/>
            <person name="Clum A."/>
            <person name="Ohm R."/>
            <person name="Martin F."/>
            <person name="Silar P."/>
            <person name="Natvig D."/>
            <person name="Lalanne C."/>
            <person name="Gautier V."/>
            <person name="Ament-Velasquez S.L."/>
            <person name="Kruys A."/>
            <person name="Hutchinson M.I."/>
            <person name="Powell A.J."/>
            <person name="Barry K."/>
            <person name="Miller A.N."/>
            <person name="Grigoriev I.V."/>
            <person name="Debuchy R."/>
            <person name="Gladieux P."/>
            <person name="Thoren M.H."/>
            <person name="Johannesson H."/>
        </authorList>
    </citation>
    <scope>NUCLEOTIDE SEQUENCE</scope>
    <source>
        <strain evidence="3">CBS 141.50</strain>
    </source>
</reference>
<dbReference type="AlphaFoldDB" id="A0AAN6ZRI2"/>
<dbReference type="RefSeq" id="XP_062639882.1">
    <property type="nucleotide sequence ID" value="XM_062779669.1"/>
</dbReference>
<evidence type="ECO:0000256" key="1">
    <source>
        <dbReference type="SAM" id="MobiDB-lite"/>
    </source>
</evidence>
<proteinExistence type="predicted"/>
<reference evidence="3" key="1">
    <citation type="journal article" date="2023" name="Mol. Phylogenet. Evol.">
        <title>Genome-scale phylogeny and comparative genomics of the fungal order Sordariales.</title>
        <authorList>
            <person name="Hensen N."/>
            <person name="Bonometti L."/>
            <person name="Westerberg I."/>
            <person name="Brannstrom I.O."/>
            <person name="Guillou S."/>
            <person name="Cros-Aarteil S."/>
            <person name="Calhoun S."/>
            <person name="Haridas S."/>
            <person name="Kuo A."/>
            <person name="Mondo S."/>
            <person name="Pangilinan J."/>
            <person name="Riley R."/>
            <person name="LaButti K."/>
            <person name="Andreopoulos B."/>
            <person name="Lipzen A."/>
            <person name="Chen C."/>
            <person name="Yan M."/>
            <person name="Daum C."/>
            <person name="Ng V."/>
            <person name="Clum A."/>
            <person name="Steindorff A."/>
            <person name="Ohm R.A."/>
            <person name="Martin F."/>
            <person name="Silar P."/>
            <person name="Natvig D.O."/>
            <person name="Lalanne C."/>
            <person name="Gautier V."/>
            <person name="Ament-Velasquez S.L."/>
            <person name="Kruys A."/>
            <person name="Hutchinson M.I."/>
            <person name="Powell A.J."/>
            <person name="Barry K."/>
            <person name="Miller A.N."/>
            <person name="Grigoriev I.V."/>
            <person name="Debuchy R."/>
            <person name="Gladieux P."/>
            <person name="Hiltunen Thoren M."/>
            <person name="Johannesson H."/>
        </authorList>
    </citation>
    <scope>NUCLEOTIDE SEQUENCE</scope>
    <source>
        <strain evidence="3">CBS 141.50</strain>
    </source>
</reference>
<dbReference type="EMBL" id="MU853561">
    <property type="protein sequence ID" value="KAK4146511.1"/>
    <property type="molecule type" value="Genomic_DNA"/>
</dbReference>
<dbReference type="InterPro" id="IPR016181">
    <property type="entry name" value="Acyl_CoA_acyltransferase"/>
</dbReference>
<dbReference type="SUPFAM" id="SSF55729">
    <property type="entry name" value="Acyl-CoA N-acyltransferases (Nat)"/>
    <property type="match status" value="1"/>
</dbReference>
<evidence type="ECO:0000313" key="3">
    <source>
        <dbReference type="EMBL" id="KAK4146511.1"/>
    </source>
</evidence>
<accession>A0AAN6ZRI2</accession>
<organism evidence="3 4">
    <name type="scientific">Dichotomopilus funicola</name>
    <dbReference type="NCBI Taxonomy" id="1934379"/>
    <lineage>
        <taxon>Eukaryota</taxon>
        <taxon>Fungi</taxon>
        <taxon>Dikarya</taxon>
        <taxon>Ascomycota</taxon>
        <taxon>Pezizomycotina</taxon>
        <taxon>Sordariomycetes</taxon>
        <taxon>Sordariomycetidae</taxon>
        <taxon>Sordariales</taxon>
        <taxon>Chaetomiaceae</taxon>
        <taxon>Dichotomopilus</taxon>
    </lineage>
</organism>
<feature type="region of interest" description="Disordered" evidence="1">
    <location>
        <begin position="186"/>
        <end position="236"/>
    </location>
</feature>
<protein>
    <recommendedName>
        <fullName evidence="2">N-acetyltransferase domain-containing protein</fullName>
    </recommendedName>
</protein>
<feature type="region of interest" description="Disordered" evidence="1">
    <location>
        <begin position="72"/>
        <end position="114"/>
    </location>
</feature>
<dbReference type="GO" id="GO:0016747">
    <property type="term" value="F:acyltransferase activity, transferring groups other than amino-acyl groups"/>
    <property type="evidence" value="ECO:0007669"/>
    <property type="project" value="InterPro"/>
</dbReference>
<dbReference type="PANTHER" id="PTHR43072:SF8">
    <property type="entry name" value="ACYLTRANSFERASE FABY-RELATED"/>
    <property type="match status" value="1"/>
</dbReference>
<name>A0AAN6ZRI2_9PEZI</name>
<dbReference type="GeneID" id="87816282"/>
<dbReference type="InterPro" id="IPR000182">
    <property type="entry name" value="GNAT_dom"/>
</dbReference>
<keyword evidence="4" id="KW-1185">Reference proteome</keyword>
<dbReference type="Gene3D" id="3.40.630.30">
    <property type="match status" value="1"/>
</dbReference>
<evidence type="ECO:0000313" key="4">
    <source>
        <dbReference type="Proteomes" id="UP001302676"/>
    </source>
</evidence>